<dbReference type="PROSITE" id="PS00194">
    <property type="entry name" value="THIOREDOXIN_1"/>
    <property type="match status" value="2"/>
</dbReference>
<evidence type="ECO:0000256" key="10">
    <source>
        <dbReference type="ARBA" id="ARBA00023235"/>
    </source>
</evidence>
<dbReference type="GO" id="GO:0003756">
    <property type="term" value="F:protein disulfide isomerase activity"/>
    <property type="evidence" value="ECO:0007669"/>
    <property type="project" value="UniProtKB-EC"/>
</dbReference>
<feature type="compositionally biased region" description="Gly residues" evidence="15">
    <location>
        <begin position="600"/>
        <end position="620"/>
    </location>
</feature>
<dbReference type="PROSITE" id="PS51352">
    <property type="entry name" value="THIOREDOXIN_2"/>
    <property type="match status" value="2"/>
</dbReference>
<evidence type="ECO:0000256" key="3">
    <source>
        <dbReference type="ARBA" id="ARBA00006347"/>
    </source>
</evidence>
<feature type="region of interest" description="Disordered" evidence="15">
    <location>
        <begin position="40"/>
        <end position="78"/>
    </location>
</feature>
<evidence type="ECO:0000256" key="5">
    <source>
        <dbReference type="ARBA" id="ARBA00022729"/>
    </source>
</evidence>
<feature type="compositionally biased region" description="Acidic residues" evidence="15">
    <location>
        <begin position="57"/>
        <end position="78"/>
    </location>
</feature>
<feature type="signal peptide" evidence="17">
    <location>
        <begin position="1"/>
        <end position="23"/>
    </location>
</feature>
<proteinExistence type="inferred from homology"/>
<dbReference type="PANTHER" id="PTHR18929">
    <property type="entry name" value="PROTEIN DISULFIDE ISOMERASE"/>
    <property type="match status" value="1"/>
</dbReference>
<feature type="region of interest" description="Disordered" evidence="15">
    <location>
        <begin position="537"/>
        <end position="620"/>
    </location>
</feature>
<evidence type="ECO:0000256" key="12">
    <source>
        <dbReference type="ARBA" id="ARBA00054003"/>
    </source>
</evidence>
<dbReference type="EMBL" id="SZYD01000001">
    <property type="protein sequence ID" value="KAD7480026.1"/>
    <property type="molecule type" value="Genomic_DNA"/>
</dbReference>
<feature type="disulfide bond" description="Redox-active" evidence="14">
    <location>
        <begin position="453"/>
        <end position="456"/>
    </location>
</feature>
<dbReference type="Pfam" id="PF13848">
    <property type="entry name" value="Thioredoxin_6"/>
    <property type="match status" value="1"/>
</dbReference>
<comment type="catalytic activity">
    <reaction evidence="1">
        <text>Catalyzes the rearrangement of -S-S- bonds in proteins.</text>
        <dbReference type="EC" id="5.3.4.1"/>
    </reaction>
</comment>
<feature type="compositionally biased region" description="Polar residues" evidence="15">
    <location>
        <begin position="545"/>
        <end position="563"/>
    </location>
</feature>
<dbReference type="GO" id="GO:0034976">
    <property type="term" value="P:response to endoplasmic reticulum stress"/>
    <property type="evidence" value="ECO:0007669"/>
    <property type="project" value="TreeGrafter"/>
</dbReference>
<dbReference type="FunFam" id="3.40.30.10:FF:000134">
    <property type="entry name" value="Protein disulfide-isomerase"/>
    <property type="match status" value="1"/>
</dbReference>
<evidence type="ECO:0000256" key="2">
    <source>
        <dbReference type="ARBA" id="ARBA00004319"/>
    </source>
</evidence>
<feature type="chain" id="PRO_5024371086" description="Protein disulfide isomerase-like 1-4" evidence="17">
    <location>
        <begin position="24"/>
        <end position="665"/>
    </location>
</feature>
<dbReference type="FunFam" id="3.40.30.10:FF:000023">
    <property type="entry name" value="Protein disulfide-isomerase"/>
    <property type="match status" value="1"/>
</dbReference>
<feature type="domain" description="Thioredoxin" evidence="18">
    <location>
        <begin position="411"/>
        <end position="532"/>
    </location>
</feature>
<keyword evidence="20" id="KW-1185">Reference proteome</keyword>
<dbReference type="PANTHER" id="PTHR18929:SF255">
    <property type="entry name" value="PROTEIN DISULFIDE-ISOMERASE"/>
    <property type="match status" value="1"/>
</dbReference>
<keyword evidence="10" id="KW-0413">Isomerase</keyword>
<name>A0A5N6Q7L5_9ASTR</name>
<dbReference type="InterPro" id="IPR036249">
    <property type="entry name" value="Thioredoxin-like_sf"/>
</dbReference>
<comment type="similarity">
    <text evidence="3">Belongs to the protein disulfide isomerase family.</text>
</comment>
<organism evidence="19 20">
    <name type="scientific">Mikania micrantha</name>
    <name type="common">bitter vine</name>
    <dbReference type="NCBI Taxonomy" id="192012"/>
    <lineage>
        <taxon>Eukaryota</taxon>
        <taxon>Viridiplantae</taxon>
        <taxon>Streptophyta</taxon>
        <taxon>Embryophyta</taxon>
        <taxon>Tracheophyta</taxon>
        <taxon>Spermatophyta</taxon>
        <taxon>Magnoliopsida</taxon>
        <taxon>eudicotyledons</taxon>
        <taxon>Gunneridae</taxon>
        <taxon>Pentapetalae</taxon>
        <taxon>asterids</taxon>
        <taxon>campanulids</taxon>
        <taxon>Asterales</taxon>
        <taxon>Asteraceae</taxon>
        <taxon>Asteroideae</taxon>
        <taxon>Heliantheae alliance</taxon>
        <taxon>Eupatorieae</taxon>
        <taxon>Mikania</taxon>
    </lineage>
</organism>
<comment type="function">
    <text evidence="12">Acts as a protein-folding catalyst that interacts with nascent polypeptides to catalyze the formation, isomerization, and reduction or oxidation of disulfide bonds.</text>
</comment>
<keyword evidence="5 17" id="KW-0732">Signal</keyword>
<evidence type="ECO:0000256" key="6">
    <source>
        <dbReference type="ARBA" id="ARBA00022737"/>
    </source>
</evidence>
<evidence type="ECO:0000256" key="9">
    <source>
        <dbReference type="ARBA" id="ARBA00023180"/>
    </source>
</evidence>
<dbReference type="Gene3D" id="3.40.30.10">
    <property type="entry name" value="Glutaredoxin"/>
    <property type="match status" value="4"/>
</dbReference>
<keyword evidence="16" id="KW-1133">Transmembrane helix</keyword>
<sequence length="665" mass="73387">MAAPKSLLLSLSILLLLCFSAFSKQTDDLDEDLSFLEEADEHDDAESYHHDDHDFENYDDLDDFADGEGEYDDSELDPEAEIDESDVVVLKASNFSEFLESNRYVMVEFYATWCGHCQALKPEYAAAATELKADEVVLAKVDAGEETELAQKYNVEGYPTVFLFVDGVHKPYNGPRNKDAIVSWVQKKIGPGLHNLTTVEEAERVLASESPVVVGFVENLAGPDSEELAAASKQEDEVSFYQTSNADVAKLFHINPQGKRPALVLLKKEDEKVSYFGGQFTRSEVTEFVYKNKLPLVIYFTRASASQVFENPIKNQVILFTTLNDTKKFLPMFQEAAKDFMGKALFVYVPMDEEDAGKPVAEYFGIDGDAPRVIAFTGNEDSRKFFFDGELTLKNIKSFGENFLLDNLKPFYKSDPIPEMNDGDVKIVVGNNFDEIVLDESKDVLLEIYAPWCGHCQALEPTYNKLAKHLRGIDSLVIAKMDGTTNEHPRAKSDGYPTLLFFPAGNKSFDPITVDTDRTVKAFYKFIKQHAAIPFKLQKPESNENTKPTQKVESMQDSSSQGYRRTLQATAPAPSPDMPTAPGPAPVPVPFPPQLPPPSGGGGGIVMPQDGGRGSSGLSGGQKAGIAIGVLAGAGLIGFATMVYMKRRSNIQRARFGVLARRSQL</sequence>
<dbReference type="InterPro" id="IPR005792">
    <property type="entry name" value="Prot_disulphide_isomerase"/>
</dbReference>
<dbReference type="CDD" id="cd02961">
    <property type="entry name" value="PDI_a_family"/>
    <property type="match status" value="1"/>
</dbReference>
<evidence type="ECO:0000256" key="11">
    <source>
        <dbReference type="ARBA" id="ARBA00023284"/>
    </source>
</evidence>
<dbReference type="InterPro" id="IPR013766">
    <property type="entry name" value="Thioredoxin_domain"/>
</dbReference>
<accession>A0A5N6Q7L5</accession>
<gene>
    <name evidence="19" type="ORF">E3N88_03162</name>
</gene>
<feature type="compositionally biased region" description="Pro residues" evidence="15">
    <location>
        <begin position="573"/>
        <end position="599"/>
    </location>
</feature>
<keyword evidence="8 14" id="KW-1015">Disulfide bond</keyword>
<dbReference type="Pfam" id="PF00085">
    <property type="entry name" value="Thioredoxin"/>
    <property type="match status" value="2"/>
</dbReference>
<feature type="domain" description="Thioredoxin" evidence="18">
    <location>
        <begin position="64"/>
        <end position="190"/>
    </location>
</feature>
<evidence type="ECO:0000259" key="18">
    <source>
        <dbReference type="PROSITE" id="PS51352"/>
    </source>
</evidence>
<evidence type="ECO:0000256" key="16">
    <source>
        <dbReference type="SAM" id="Phobius"/>
    </source>
</evidence>
<keyword evidence="6" id="KW-0677">Repeat</keyword>
<evidence type="ECO:0000256" key="7">
    <source>
        <dbReference type="ARBA" id="ARBA00022824"/>
    </source>
</evidence>
<keyword evidence="11 14" id="KW-0676">Redox-active center</keyword>
<dbReference type="AlphaFoldDB" id="A0A5N6Q7L5"/>
<keyword evidence="7" id="KW-0256">Endoplasmic reticulum</keyword>
<feature type="compositionally biased region" description="Basic and acidic residues" evidence="15">
    <location>
        <begin position="45"/>
        <end position="56"/>
    </location>
</feature>
<dbReference type="InterPro" id="IPR017937">
    <property type="entry name" value="Thioredoxin_CS"/>
</dbReference>
<comment type="caution">
    <text evidence="19">The sequence shown here is derived from an EMBL/GenBank/DDBJ whole genome shotgun (WGS) entry which is preliminary data.</text>
</comment>
<dbReference type="OrthoDB" id="427280at2759"/>
<keyword evidence="16" id="KW-0472">Membrane</keyword>
<dbReference type="SUPFAM" id="SSF52833">
    <property type="entry name" value="Thioredoxin-like"/>
    <property type="match status" value="4"/>
</dbReference>
<evidence type="ECO:0000256" key="14">
    <source>
        <dbReference type="PIRSR" id="PIRSR605792-51"/>
    </source>
</evidence>
<feature type="transmembrane region" description="Helical" evidence="16">
    <location>
        <begin position="624"/>
        <end position="645"/>
    </location>
</feature>
<evidence type="ECO:0000256" key="13">
    <source>
        <dbReference type="ARBA" id="ARBA00069403"/>
    </source>
</evidence>
<dbReference type="GO" id="GO:0005788">
    <property type="term" value="C:endoplasmic reticulum lumen"/>
    <property type="evidence" value="ECO:0007669"/>
    <property type="project" value="UniProtKB-SubCell"/>
</dbReference>
<dbReference type="EC" id="5.3.4.1" evidence="4"/>
<evidence type="ECO:0000256" key="15">
    <source>
        <dbReference type="SAM" id="MobiDB-lite"/>
    </source>
</evidence>
<evidence type="ECO:0000256" key="8">
    <source>
        <dbReference type="ARBA" id="ARBA00023157"/>
    </source>
</evidence>
<dbReference type="CDD" id="cd02982">
    <property type="entry name" value="PDI_b'_family"/>
    <property type="match status" value="1"/>
</dbReference>
<evidence type="ECO:0000256" key="4">
    <source>
        <dbReference type="ARBA" id="ARBA00012723"/>
    </source>
</evidence>
<evidence type="ECO:0000313" key="20">
    <source>
        <dbReference type="Proteomes" id="UP000326396"/>
    </source>
</evidence>
<feature type="disulfide bond" description="Redox-active" evidence="14">
    <location>
        <begin position="114"/>
        <end position="117"/>
    </location>
</feature>
<comment type="subcellular location">
    <subcellularLocation>
        <location evidence="2">Endoplasmic reticulum lumen</location>
    </subcellularLocation>
</comment>
<evidence type="ECO:0000313" key="19">
    <source>
        <dbReference type="EMBL" id="KAD7480026.1"/>
    </source>
</evidence>
<evidence type="ECO:0000256" key="1">
    <source>
        <dbReference type="ARBA" id="ARBA00001182"/>
    </source>
</evidence>
<reference evidence="19 20" key="1">
    <citation type="submission" date="2019-05" db="EMBL/GenBank/DDBJ databases">
        <title>Mikania micrantha, genome provides insights into the molecular mechanism of rapid growth.</title>
        <authorList>
            <person name="Liu B."/>
        </authorList>
    </citation>
    <scope>NUCLEOTIDE SEQUENCE [LARGE SCALE GENOMIC DNA]</scope>
    <source>
        <strain evidence="19">NLD-2019</strain>
        <tissue evidence="19">Leaf</tissue>
    </source>
</reference>
<dbReference type="NCBIfam" id="TIGR01130">
    <property type="entry name" value="ER_PDI_fam"/>
    <property type="match status" value="1"/>
</dbReference>
<protein>
    <recommendedName>
        <fullName evidence="13">Protein disulfide isomerase-like 1-4</fullName>
        <ecNumber evidence="4">5.3.4.1</ecNumber>
    </recommendedName>
</protein>
<dbReference type="FunFam" id="3.40.30.10:FF:000042">
    <property type="entry name" value="protein disulfide-isomerase A2"/>
    <property type="match status" value="1"/>
</dbReference>
<dbReference type="Proteomes" id="UP000326396">
    <property type="component" value="Linkage Group LG1"/>
</dbReference>
<dbReference type="CDD" id="cd02981">
    <property type="entry name" value="PDI_b_family"/>
    <property type="match status" value="1"/>
</dbReference>
<evidence type="ECO:0000256" key="17">
    <source>
        <dbReference type="SAM" id="SignalP"/>
    </source>
</evidence>
<dbReference type="CDD" id="cd02995">
    <property type="entry name" value="PDI_a_PDI_a'_C"/>
    <property type="match status" value="1"/>
</dbReference>
<dbReference type="GO" id="GO:0006457">
    <property type="term" value="P:protein folding"/>
    <property type="evidence" value="ECO:0007669"/>
    <property type="project" value="TreeGrafter"/>
</dbReference>
<dbReference type="FunFam" id="3.40.30.10:FF:000109">
    <property type="entry name" value="Protein disulfide-isomerase"/>
    <property type="match status" value="1"/>
</dbReference>
<dbReference type="PRINTS" id="PR00421">
    <property type="entry name" value="THIOREDOXIN"/>
</dbReference>
<keyword evidence="16" id="KW-0812">Transmembrane</keyword>
<keyword evidence="9" id="KW-0325">Glycoprotein</keyword>